<keyword evidence="6 9" id="KW-0560">Oxidoreductase</keyword>
<keyword evidence="8 9" id="KW-0676">Redox-active center</keyword>
<dbReference type="Proteomes" id="UP001501243">
    <property type="component" value="Unassembled WGS sequence"/>
</dbReference>
<dbReference type="EMBL" id="BAABGQ010000010">
    <property type="protein sequence ID" value="GAA4506907.1"/>
    <property type="molecule type" value="Genomic_DNA"/>
</dbReference>
<dbReference type="InterPro" id="IPR012999">
    <property type="entry name" value="Pyr_OxRdtase_I_AS"/>
</dbReference>
<keyword evidence="5" id="KW-0521">NADP</keyword>
<dbReference type="PIRSF" id="PIRSF000350">
    <property type="entry name" value="Mercury_reductase_MerA"/>
    <property type="match status" value="1"/>
</dbReference>
<feature type="domain" description="FAD/NAD(P)-binding" evidence="11">
    <location>
        <begin position="8"/>
        <end position="320"/>
    </location>
</feature>
<evidence type="ECO:0000256" key="8">
    <source>
        <dbReference type="ARBA" id="ARBA00023284"/>
    </source>
</evidence>
<dbReference type="Gene3D" id="3.30.390.30">
    <property type="match status" value="1"/>
</dbReference>
<evidence type="ECO:0000313" key="13">
    <source>
        <dbReference type="Proteomes" id="UP001501243"/>
    </source>
</evidence>
<dbReference type="InterPro" id="IPR036188">
    <property type="entry name" value="FAD/NAD-bd_sf"/>
</dbReference>
<dbReference type="PRINTS" id="PR00368">
    <property type="entry name" value="FADPNR"/>
</dbReference>
<dbReference type="InterPro" id="IPR001100">
    <property type="entry name" value="Pyr_nuc-diS_OxRdtase"/>
</dbReference>
<proteinExistence type="inferred from homology"/>
<dbReference type="Gene3D" id="3.50.50.60">
    <property type="entry name" value="FAD/NAD(P)-binding domain"/>
    <property type="match status" value="2"/>
</dbReference>
<dbReference type="InterPro" id="IPR004099">
    <property type="entry name" value="Pyr_nucl-diS_OxRdtase_dimer"/>
</dbReference>
<reference evidence="13" key="1">
    <citation type="journal article" date="2019" name="Int. J. Syst. Evol. Microbiol.">
        <title>The Global Catalogue of Microorganisms (GCM) 10K type strain sequencing project: providing services to taxonomists for standard genome sequencing and annotation.</title>
        <authorList>
            <consortium name="The Broad Institute Genomics Platform"/>
            <consortium name="The Broad Institute Genome Sequencing Center for Infectious Disease"/>
            <person name="Wu L."/>
            <person name="Ma J."/>
        </authorList>
    </citation>
    <scope>NUCLEOTIDE SEQUENCE [LARGE SCALE GENOMIC DNA]</scope>
    <source>
        <strain evidence="13">JCM 17841</strain>
    </source>
</reference>
<keyword evidence="13" id="KW-1185">Reference proteome</keyword>
<dbReference type="SUPFAM" id="SSF51905">
    <property type="entry name" value="FAD/NAD(P)-binding domain"/>
    <property type="match status" value="1"/>
</dbReference>
<organism evidence="12 13">
    <name type="scientific">Hymenobacter ginsengisoli</name>
    <dbReference type="NCBI Taxonomy" id="1051626"/>
    <lineage>
        <taxon>Bacteria</taxon>
        <taxon>Pseudomonadati</taxon>
        <taxon>Bacteroidota</taxon>
        <taxon>Cytophagia</taxon>
        <taxon>Cytophagales</taxon>
        <taxon>Hymenobacteraceae</taxon>
        <taxon>Hymenobacter</taxon>
    </lineage>
</organism>
<evidence type="ECO:0000256" key="4">
    <source>
        <dbReference type="ARBA" id="ARBA00022827"/>
    </source>
</evidence>
<dbReference type="RefSeq" id="WP_208133768.1">
    <property type="nucleotide sequence ID" value="NZ_BAABGQ010000010.1"/>
</dbReference>
<dbReference type="Pfam" id="PF07992">
    <property type="entry name" value="Pyr_redox_2"/>
    <property type="match status" value="1"/>
</dbReference>
<comment type="cofactor">
    <cofactor evidence="1">
        <name>FAD</name>
        <dbReference type="ChEBI" id="CHEBI:57692"/>
    </cofactor>
</comment>
<gene>
    <name evidence="12" type="ORF">GCM10023172_36750</name>
</gene>
<dbReference type="InterPro" id="IPR016156">
    <property type="entry name" value="FAD/NAD-linked_Rdtase_dimer_sf"/>
</dbReference>
<keyword evidence="3 9" id="KW-0285">Flavoprotein</keyword>
<evidence type="ECO:0000313" key="12">
    <source>
        <dbReference type="EMBL" id="GAA4506907.1"/>
    </source>
</evidence>
<dbReference type="Pfam" id="PF02852">
    <property type="entry name" value="Pyr_redox_dim"/>
    <property type="match status" value="1"/>
</dbReference>
<feature type="domain" description="Pyridine nucleotide-disulphide oxidoreductase dimerisation" evidence="10">
    <location>
        <begin position="346"/>
        <end position="453"/>
    </location>
</feature>
<evidence type="ECO:0000259" key="11">
    <source>
        <dbReference type="Pfam" id="PF07992"/>
    </source>
</evidence>
<comment type="caution">
    <text evidence="12">The sequence shown here is derived from an EMBL/GenBank/DDBJ whole genome shotgun (WGS) entry which is preliminary data.</text>
</comment>
<accession>A0ABP8QQ85</accession>
<keyword evidence="7" id="KW-1015">Disulfide bond</keyword>
<evidence type="ECO:0000256" key="9">
    <source>
        <dbReference type="RuleBase" id="RU003691"/>
    </source>
</evidence>
<evidence type="ECO:0000256" key="1">
    <source>
        <dbReference type="ARBA" id="ARBA00001974"/>
    </source>
</evidence>
<evidence type="ECO:0000256" key="2">
    <source>
        <dbReference type="ARBA" id="ARBA00007532"/>
    </source>
</evidence>
<dbReference type="PRINTS" id="PR00411">
    <property type="entry name" value="PNDRDTASEI"/>
</dbReference>
<dbReference type="PROSITE" id="PS00076">
    <property type="entry name" value="PYRIDINE_REDOX_1"/>
    <property type="match status" value="1"/>
</dbReference>
<protein>
    <submittedName>
        <fullName evidence="12">Mercuric reductase</fullName>
    </submittedName>
</protein>
<name>A0ABP8QQ85_9BACT</name>
<evidence type="ECO:0000256" key="6">
    <source>
        <dbReference type="ARBA" id="ARBA00023002"/>
    </source>
</evidence>
<evidence type="ECO:0000256" key="5">
    <source>
        <dbReference type="ARBA" id="ARBA00022857"/>
    </source>
</evidence>
<dbReference type="InterPro" id="IPR023753">
    <property type="entry name" value="FAD/NAD-binding_dom"/>
</dbReference>
<sequence>MPEAAPDFDLIVLGAGSAGLGLSLALARLRLRVLLVDQTAEDVGGDCLNHGCVPSKALIYASRQVHQARRAAQFGLQVSGAADMAKVMDYVRSRQAVIRHHENPEYLRGLGITVEIGRPRFVDGHAIELNGRTYRGRKLAIATGSRPQPLQVPGAELVRLYDNQHVWDLRELPRRLLVVGGGPNGVELAQAMQRLGAHVTVVHRGATLLEKEDPRINAVLLERLRAEGITVHLKNEVASFSSATQALITPRQGAPFVLDFDSGYVAIGRLVSFEGLQLEKAGVEVDEHGHIKLDEHLQTTNPDIVVAGDAANSLKFSHGAELHVRLLLFNFFSPLKKKLSYDHFSWVTFTDPEVAHFGLDAAELDKRGMAYERWETDFADDDRAVVDDYRYGRLLLFIEQHSLPLPGRKRRILGGAMVAPGAGELVQELILANTSGLGISAIFDKVYPYPVAARINQKLLMEHLELPALLQTALDVAYKL</sequence>
<evidence type="ECO:0000259" key="10">
    <source>
        <dbReference type="Pfam" id="PF02852"/>
    </source>
</evidence>
<dbReference type="SUPFAM" id="SSF55424">
    <property type="entry name" value="FAD/NAD-linked reductases, dimerisation (C-terminal) domain"/>
    <property type="match status" value="1"/>
</dbReference>
<evidence type="ECO:0000256" key="3">
    <source>
        <dbReference type="ARBA" id="ARBA00022630"/>
    </source>
</evidence>
<evidence type="ECO:0000256" key="7">
    <source>
        <dbReference type="ARBA" id="ARBA00023157"/>
    </source>
</evidence>
<dbReference type="PANTHER" id="PTHR43014">
    <property type="entry name" value="MERCURIC REDUCTASE"/>
    <property type="match status" value="1"/>
</dbReference>
<keyword evidence="4 9" id="KW-0274">FAD</keyword>
<comment type="similarity">
    <text evidence="2 9">Belongs to the class-I pyridine nucleotide-disulfide oxidoreductase family.</text>
</comment>
<dbReference type="PANTHER" id="PTHR43014:SF2">
    <property type="entry name" value="MERCURIC REDUCTASE"/>
    <property type="match status" value="1"/>
</dbReference>